<dbReference type="GO" id="GO:0046872">
    <property type="term" value="F:metal ion binding"/>
    <property type="evidence" value="ECO:0007669"/>
    <property type="project" value="UniProtKB-KW"/>
</dbReference>
<evidence type="ECO:0000313" key="4">
    <source>
        <dbReference type="EMBL" id="NYS70577.1"/>
    </source>
</evidence>
<evidence type="ECO:0000256" key="2">
    <source>
        <dbReference type="ARBA" id="ARBA00022723"/>
    </source>
</evidence>
<name>A0A853EMQ6_9ACTO</name>
<organism evidence="4 5">
    <name type="scientific">Actinomyces bowdenii</name>
    <dbReference type="NCBI Taxonomy" id="131109"/>
    <lineage>
        <taxon>Bacteria</taxon>
        <taxon>Bacillati</taxon>
        <taxon>Actinomycetota</taxon>
        <taxon>Actinomycetes</taxon>
        <taxon>Actinomycetales</taxon>
        <taxon>Actinomycetaceae</taxon>
        <taxon>Actinomyces</taxon>
    </lineage>
</organism>
<evidence type="ECO:0000313" key="5">
    <source>
        <dbReference type="Proteomes" id="UP000572528"/>
    </source>
</evidence>
<evidence type="ECO:0000259" key="3">
    <source>
        <dbReference type="Pfam" id="PF13359"/>
    </source>
</evidence>
<dbReference type="EMBL" id="JACBXV010000428">
    <property type="protein sequence ID" value="NYS70577.1"/>
    <property type="molecule type" value="Genomic_DNA"/>
</dbReference>
<accession>A0A853EMQ6</accession>
<dbReference type="InterPro" id="IPR027806">
    <property type="entry name" value="HARBI1_dom"/>
</dbReference>
<dbReference type="Proteomes" id="UP000572528">
    <property type="component" value="Unassembled WGS sequence"/>
</dbReference>
<reference evidence="4 5" key="1">
    <citation type="submission" date="2020-07" db="EMBL/GenBank/DDBJ databases">
        <title>MOT database genomes.</title>
        <authorList>
            <person name="Joseph S."/>
            <person name="Aduse-Opoku J."/>
            <person name="Hashim A."/>
            <person name="Wade W."/>
            <person name="Curtis M."/>
        </authorList>
    </citation>
    <scope>NUCLEOTIDE SEQUENCE [LARGE SCALE GENOMIC DNA]</scope>
    <source>
        <strain evidence="4 5">WMus004</strain>
    </source>
</reference>
<comment type="cofactor">
    <cofactor evidence="1">
        <name>a divalent metal cation</name>
        <dbReference type="ChEBI" id="CHEBI:60240"/>
    </cofactor>
</comment>
<sequence length="125" mass="13374">MYLRTNASQEAIAEIMGVSQPTISRAIAVITRIIARTLGPLLATAEEVPRTGVYIIDGTLLPCWSWKDQPALFSGKHKRTGLNLQVLVGPTGRLRWACHPLPGATHDAKAITASGVLEGLDLACC</sequence>
<keyword evidence="2" id="KW-0479">Metal-binding</keyword>
<feature type="non-terminal residue" evidence="4">
    <location>
        <position position="125"/>
    </location>
</feature>
<dbReference type="Gene3D" id="1.10.10.60">
    <property type="entry name" value="Homeodomain-like"/>
    <property type="match status" value="1"/>
</dbReference>
<dbReference type="AlphaFoldDB" id="A0A853EMQ6"/>
<evidence type="ECO:0000256" key="1">
    <source>
        <dbReference type="ARBA" id="ARBA00001968"/>
    </source>
</evidence>
<feature type="domain" description="DDE Tnp4" evidence="3">
    <location>
        <begin position="56"/>
        <end position="121"/>
    </location>
</feature>
<proteinExistence type="predicted"/>
<protein>
    <submittedName>
        <fullName evidence="4">Transposase</fullName>
    </submittedName>
</protein>
<dbReference type="Pfam" id="PF13359">
    <property type="entry name" value="DDE_Tnp_4"/>
    <property type="match status" value="1"/>
</dbReference>
<gene>
    <name evidence="4" type="ORF">HZZ05_13885</name>
</gene>
<comment type="caution">
    <text evidence="4">The sequence shown here is derived from an EMBL/GenBank/DDBJ whole genome shotgun (WGS) entry which is preliminary data.</text>
</comment>